<gene>
    <name evidence="1" type="ORF">ACHHYP_11869</name>
</gene>
<comment type="caution">
    <text evidence="1">The sequence shown here is derived from an EMBL/GenBank/DDBJ whole genome shotgun (WGS) entry which is preliminary data.</text>
</comment>
<dbReference type="EMBL" id="JNBR01001691">
    <property type="protein sequence ID" value="OQR85405.1"/>
    <property type="molecule type" value="Genomic_DNA"/>
</dbReference>
<accession>A0A1V9YI51</accession>
<keyword evidence="2" id="KW-1185">Reference proteome</keyword>
<sequence>MWFKPKPAKFAAFKQAQEEEAGASRRGFSLALRSERNSLVRIPSARVRYANEHDKFCPTERRPSCTLTASTSASELVTPRGHRRCSSHDLQLPHASVELPPAIYLHETNNQLMDPVLDSPLVLSARPSHRRSTSLGSASLNLRSLSSRRYKVHVPPLALLGVCLEERQDDSYVVHSVHPSFSGCLDVFSVTVGDELVAIDGDLPGRLAQALAFDQGGRRFVYLQPANVARVLVFEATAPTPRAVSSSREVLWLPHQTLGLVFHEHRGRTAVERVVAFHNPGMRHVQVGDTLVAVNGASVGRLSFAEICDHLAGVAKPALLRFEPHTPVVPLQLLSNGCIYHVVWSDGGPLNIALKPPTDDGGFPFVSHRKEEAGHYKSTTHAMRISRGDLLVKVNHQCIRDVLYIDLLAQLRSGPKPMILSFYKRVAA</sequence>
<dbReference type="AlphaFoldDB" id="A0A1V9YI51"/>
<name>A0A1V9YI51_ACHHY</name>
<dbReference type="STRING" id="1202772.A0A1V9YI51"/>
<protein>
    <recommendedName>
        <fullName evidence="3">PDZ domain-containing protein</fullName>
    </recommendedName>
</protein>
<evidence type="ECO:0008006" key="3">
    <source>
        <dbReference type="Google" id="ProtNLM"/>
    </source>
</evidence>
<proteinExistence type="predicted"/>
<dbReference type="Proteomes" id="UP000243579">
    <property type="component" value="Unassembled WGS sequence"/>
</dbReference>
<evidence type="ECO:0000313" key="2">
    <source>
        <dbReference type="Proteomes" id="UP000243579"/>
    </source>
</evidence>
<evidence type="ECO:0000313" key="1">
    <source>
        <dbReference type="EMBL" id="OQR85405.1"/>
    </source>
</evidence>
<organism evidence="1 2">
    <name type="scientific">Achlya hypogyna</name>
    <name type="common">Oomycete</name>
    <name type="synonym">Protoachlya hypogyna</name>
    <dbReference type="NCBI Taxonomy" id="1202772"/>
    <lineage>
        <taxon>Eukaryota</taxon>
        <taxon>Sar</taxon>
        <taxon>Stramenopiles</taxon>
        <taxon>Oomycota</taxon>
        <taxon>Saprolegniomycetes</taxon>
        <taxon>Saprolegniales</taxon>
        <taxon>Achlyaceae</taxon>
        <taxon>Achlya</taxon>
    </lineage>
</organism>
<reference evidence="1 2" key="1">
    <citation type="journal article" date="2014" name="Genome Biol. Evol.">
        <title>The secreted proteins of Achlya hypogyna and Thraustotheca clavata identify the ancestral oomycete secretome and reveal gene acquisitions by horizontal gene transfer.</title>
        <authorList>
            <person name="Misner I."/>
            <person name="Blouin N."/>
            <person name="Leonard G."/>
            <person name="Richards T.A."/>
            <person name="Lane C.E."/>
        </authorList>
    </citation>
    <scope>NUCLEOTIDE SEQUENCE [LARGE SCALE GENOMIC DNA]</scope>
    <source>
        <strain evidence="1 2">ATCC 48635</strain>
    </source>
</reference>
<dbReference type="OrthoDB" id="74412at2759"/>